<dbReference type="KEGG" id="aswu:HUW51_03495"/>
<dbReference type="PROSITE" id="PS51502">
    <property type="entry name" value="S_R_A_B_BARREL"/>
    <property type="match status" value="1"/>
</dbReference>
<protein>
    <submittedName>
        <fullName evidence="2">Dabb family protein</fullName>
    </submittedName>
</protein>
<dbReference type="InterPro" id="IPR013097">
    <property type="entry name" value="Dabb"/>
</dbReference>
<dbReference type="Pfam" id="PF07876">
    <property type="entry name" value="Dabb"/>
    <property type="match status" value="1"/>
</dbReference>
<evidence type="ECO:0000313" key="2">
    <source>
        <dbReference type="EMBL" id="QNF31828.1"/>
    </source>
</evidence>
<keyword evidence="3" id="KW-1185">Reference proteome</keyword>
<feature type="domain" description="Stress-response A/B barrel" evidence="1">
    <location>
        <begin position="2"/>
        <end position="97"/>
    </location>
</feature>
<dbReference type="Gene3D" id="3.30.70.100">
    <property type="match status" value="1"/>
</dbReference>
<sequence>MFVHHVFFFLKPELNQEQQAAFEAGVKSLLPIKYVKLGDVGKPASTDRPVIDRSYSYSLLLVFENLADHDAYQVDPIHLNFVDTCKQYWERVQIYDSETV</sequence>
<dbReference type="AlphaFoldDB" id="A0A7G7G3U4"/>
<accession>A0A7G7G3U4</accession>
<reference evidence="2 3" key="1">
    <citation type="journal article" date="2018" name="Int. J. Syst. Evol. Microbiol.">
        <title>Adhaeribacter swui sp. nov., isolated from wet mud.</title>
        <authorList>
            <person name="Kim D.U."/>
            <person name="Kim K.W."/>
            <person name="Kang M.S."/>
            <person name="Kim J.Y."/>
            <person name="Jang J.H."/>
            <person name="Kim M.K."/>
        </authorList>
    </citation>
    <scope>NUCLEOTIDE SEQUENCE [LARGE SCALE GENOMIC DNA]</scope>
    <source>
        <strain evidence="2 3">KCTC 52873</strain>
    </source>
</reference>
<proteinExistence type="predicted"/>
<evidence type="ECO:0000313" key="3">
    <source>
        <dbReference type="Proteomes" id="UP000515237"/>
    </source>
</evidence>
<dbReference type="SUPFAM" id="SSF54909">
    <property type="entry name" value="Dimeric alpha+beta barrel"/>
    <property type="match status" value="1"/>
</dbReference>
<dbReference type="Proteomes" id="UP000515237">
    <property type="component" value="Chromosome"/>
</dbReference>
<name>A0A7G7G3U4_9BACT</name>
<dbReference type="RefSeq" id="WP_185272611.1">
    <property type="nucleotide sequence ID" value="NZ_CP055156.1"/>
</dbReference>
<dbReference type="SMART" id="SM00886">
    <property type="entry name" value="Dabb"/>
    <property type="match status" value="1"/>
</dbReference>
<dbReference type="InterPro" id="IPR011008">
    <property type="entry name" value="Dimeric_a/b-barrel"/>
</dbReference>
<dbReference type="EMBL" id="CP055156">
    <property type="protein sequence ID" value="QNF31828.1"/>
    <property type="molecule type" value="Genomic_DNA"/>
</dbReference>
<gene>
    <name evidence="2" type="ORF">HUW51_03495</name>
</gene>
<evidence type="ECO:0000259" key="1">
    <source>
        <dbReference type="PROSITE" id="PS51502"/>
    </source>
</evidence>
<organism evidence="2 3">
    <name type="scientific">Adhaeribacter swui</name>
    <dbReference type="NCBI Taxonomy" id="2086471"/>
    <lineage>
        <taxon>Bacteria</taxon>
        <taxon>Pseudomonadati</taxon>
        <taxon>Bacteroidota</taxon>
        <taxon>Cytophagia</taxon>
        <taxon>Cytophagales</taxon>
        <taxon>Hymenobacteraceae</taxon>
        <taxon>Adhaeribacter</taxon>
    </lineage>
</organism>